<evidence type="ECO:0000313" key="2">
    <source>
        <dbReference type="Proteomes" id="UP000593567"/>
    </source>
</evidence>
<reference evidence="1" key="1">
    <citation type="submission" date="2020-06" db="EMBL/GenBank/DDBJ databases">
        <title>Draft genome of Bugula neritina, a colonial animal packing powerful symbionts and potential medicines.</title>
        <authorList>
            <person name="Rayko M."/>
        </authorList>
    </citation>
    <scope>NUCLEOTIDE SEQUENCE [LARGE SCALE GENOMIC DNA]</scope>
    <source>
        <strain evidence="1">Kwan_BN1</strain>
    </source>
</reference>
<accession>A0A7J7K1C9</accession>
<dbReference type="AlphaFoldDB" id="A0A7J7K1C9"/>
<sequence>MVWYNTVPGQRLDLCFYLGKARAELNMCCSSQSSSHFKVIEYRSEVVILGDSLLRRLASHIKNAVISQLVYLGKRKSRSLQLPCSSHMLQTQALVSSV</sequence>
<organism evidence="1 2">
    <name type="scientific">Bugula neritina</name>
    <name type="common">Brown bryozoan</name>
    <name type="synonym">Sertularia neritina</name>
    <dbReference type="NCBI Taxonomy" id="10212"/>
    <lineage>
        <taxon>Eukaryota</taxon>
        <taxon>Metazoa</taxon>
        <taxon>Spiralia</taxon>
        <taxon>Lophotrochozoa</taxon>
        <taxon>Bryozoa</taxon>
        <taxon>Gymnolaemata</taxon>
        <taxon>Cheilostomatida</taxon>
        <taxon>Flustrina</taxon>
        <taxon>Buguloidea</taxon>
        <taxon>Bugulidae</taxon>
        <taxon>Bugula</taxon>
    </lineage>
</organism>
<dbReference type="Proteomes" id="UP000593567">
    <property type="component" value="Unassembled WGS sequence"/>
</dbReference>
<evidence type="ECO:0000313" key="1">
    <source>
        <dbReference type="EMBL" id="KAF6031398.1"/>
    </source>
</evidence>
<name>A0A7J7K1C9_BUGNE</name>
<comment type="caution">
    <text evidence="1">The sequence shown here is derived from an EMBL/GenBank/DDBJ whole genome shotgun (WGS) entry which is preliminary data.</text>
</comment>
<proteinExistence type="predicted"/>
<protein>
    <submittedName>
        <fullName evidence="1">Uncharacterized protein</fullName>
    </submittedName>
</protein>
<gene>
    <name evidence="1" type="ORF">EB796_010264</name>
</gene>
<dbReference type="EMBL" id="VXIV02001606">
    <property type="protein sequence ID" value="KAF6031398.1"/>
    <property type="molecule type" value="Genomic_DNA"/>
</dbReference>
<keyword evidence="2" id="KW-1185">Reference proteome</keyword>